<gene>
    <name evidence="2" type="ORF">PVAND_001725</name>
</gene>
<dbReference type="Proteomes" id="UP001107558">
    <property type="component" value="Chromosome 3"/>
</dbReference>
<dbReference type="EMBL" id="JADBJN010000003">
    <property type="protein sequence ID" value="KAG5671531.1"/>
    <property type="molecule type" value="Genomic_DNA"/>
</dbReference>
<organism evidence="2 3">
    <name type="scientific">Polypedilum vanderplanki</name>
    <name type="common">Sleeping chironomid midge</name>
    <dbReference type="NCBI Taxonomy" id="319348"/>
    <lineage>
        <taxon>Eukaryota</taxon>
        <taxon>Metazoa</taxon>
        <taxon>Ecdysozoa</taxon>
        <taxon>Arthropoda</taxon>
        <taxon>Hexapoda</taxon>
        <taxon>Insecta</taxon>
        <taxon>Pterygota</taxon>
        <taxon>Neoptera</taxon>
        <taxon>Endopterygota</taxon>
        <taxon>Diptera</taxon>
        <taxon>Nematocera</taxon>
        <taxon>Chironomoidea</taxon>
        <taxon>Chironomidae</taxon>
        <taxon>Chironominae</taxon>
        <taxon>Polypedilum</taxon>
        <taxon>Polypedilum</taxon>
    </lineage>
</organism>
<dbReference type="AlphaFoldDB" id="A0A9J6BQ37"/>
<evidence type="ECO:0000259" key="1">
    <source>
        <dbReference type="PROSITE" id="PS51827"/>
    </source>
</evidence>
<evidence type="ECO:0000313" key="3">
    <source>
        <dbReference type="Proteomes" id="UP001107558"/>
    </source>
</evidence>
<comment type="caution">
    <text evidence="2">The sequence shown here is derived from an EMBL/GenBank/DDBJ whole genome shotgun (WGS) entry which is preliminary data.</text>
</comment>
<dbReference type="OrthoDB" id="2359216at2759"/>
<sequence>MADDNEWDVEKYRNDYESDDHWELKRTFIETHKNKFDEDELICLTQVFFNVELLGCKYNTETMRQISELSKGIVEKYRNSRKNTLKRTFIGGADAAKNKVQRR</sequence>
<feature type="domain" description="XRN2-binding (XTBD)" evidence="1">
    <location>
        <begin position="9"/>
        <end position="93"/>
    </location>
</feature>
<dbReference type="Pfam" id="PF11952">
    <property type="entry name" value="XTBD"/>
    <property type="match status" value="1"/>
</dbReference>
<reference evidence="2" key="1">
    <citation type="submission" date="2021-03" db="EMBL/GenBank/DDBJ databases">
        <title>Chromosome level genome of the anhydrobiotic midge Polypedilum vanderplanki.</title>
        <authorList>
            <person name="Yoshida Y."/>
            <person name="Kikawada T."/>
            <person name="Gusev O."/>
        </authorList>
    </citation>
    <scope>NUCLEOTIDE SEQUENCE</scope>
    <source>
        <strain evidence="2">NIAS01</strain>
        <tissue evidence="2">Whole body or cell culture</tissue>
    </source>
</reference>
<dbReference type="PROSITE" id="PS51827">
    <property type="entry name" value="XTBD"/>
    <property type="match status" value="1"/>
</dbReference>
<protein>
    <recommendedName>
        <fullName evidence="1">XRN2-binding (XTBD) domain-containing protein</fullName>
    </recommendedName>
</protein>
<dbReference type="PANTHER" id="PTHR48430">
    <property type="entry name" value="PARTNER OF XRN-2 PROTEIN 1"/>
    <property type="match status" value="1"/>
</dbReference>
<dbReference type="InterPro" id="IPR021859">
    <property type="entry name" value="XTBD"/>
</dbReference>
<accession>A0A9J6BQ37</accession>
<keyword evidence="3" id="KW-1185">Reference proteome</keyword>
<evidence type="ECO:0000313" key="2">
    <source>
        <dbReference type="EMBL" id="KAG5671531.1"/>
    </source>
</evidence>
<dbReference type="PANTHER" id="PTHR48430:SF1">
    <property type="entry name" value="PARTNER OF XRN-2 PROTEIN 1"/>
    <property type="match status" value="1"/>
</dbReference>
<name>A0A9J6BQ37_POLVA</name>
<proteinExistence type="predicted"/>